<evidence type="ECO:0000256" key="1">
    <source>
        <dbReference type="SAM" id="MobiDB-lite"/>
    </source>
</evidence>
<proteinExistence type="predicted"/>
<name>A0A977PY25_9CYAN</name>
<dbReference type="SMART" id="SM00909">
    <property type="entry name" value="Germane"/>
    <property type="match status" value="1"/>
</dbReference>
<sequence length="212" mass="22588">MARYKQSRSLSWFLGTAIAVLVAGTGAAWWAVSSLKPKPESTTVFPTPSSVNQSSSQAVPKSSLGQPSHAQVYWLVAQGDKTALIASPITLAKSLDKSQSLQTALEQLLTQTPPSSQSSAIPPGTQLLSVKNDAQGIHVNLSQTFTQGGGSESMTGRLGQLIYTATSLNPQSPVWIEVEGKPLETLGGEGLMIDQPMTRQQFDENFHDSTHP</sequence>
<dbReference type="InterPro" id="IPR019606">
    <property type="entry name" value="GerMN"/>
</dbReference>
<gene>
    <name evidence="4" type="ORF">KA717_11910</name>
</gene>
<accession>A0A977PY25</accession>
<feature type="compositionally biased region" description="Polar residues" evidence="1">
    <location>
        <begin position="40"/>
        <end position="64"/>
    </location>
</feature>
<dbReference type="AlphaFoldDB" id="A0A977PY25"/>
<evidence type="ECO:0000259" key="3">
    <source>
        <dbReference type="SMART" id="SM00909"/>
    </source>
</evidence>
<evidence type="ECO:0000313" key="4">
    <source>
        <dbReference type="EMBL" id="UXE63282.1"/>
    </source>
</evidence>
<protein>
    <submittedName>
        <fullName evidence="4">GerMN domain-containing protein</fullName>
    </submittedName>
</protein>
<keyword evidence="2" id="KW-0812">Transmembrane</keyword>
<evidence type="ECO:0000256" key="2">
    <source>
        <dbReference type="SAM" id="Phobius"/>
    </source>
</evidence>
<dbReference type="KEGG" id="wna:KA717_11910"/>
<feature type="region of interest" description="Disordered" evidence="1">
    <location>
        <begin position="39"/>
        <end position="64"/>
    </location>
</feature>
<feature type="transmembrane region" description="Helical" evidence="2">
    <location>
        <begin position="12"/>
        <end position="32"/>
    </location>
</feature>
<keyword evidence="2" id="KW-1133">Transmembrane helix</keyword>
<organism evidence="4">
    <name type="scientific">Woronichinia naegeliana WA131</name>
    <dbReference type="NCBI Taxonomy" id="2824559"/>
    <lineage>
        <taxon>Bacteria</taxon>
        <taxon>Bacillati</taxon>
        <taxon>Cyanobacteriota</taxon>
        <taxon>Cyanophyceae</taxon>
        <taxon>Synechococcales</taxon>
        <taxon>Coelosphaeriaceae</taxon>
        <taxon>Woronichinia</taxon>
    </lineage>
</organism>
<reference evidence="4" key="1">
    <citation type="submission" date="2021-04" db="EMBL/GenBank/DDBJ databases">
        <title>Genome sequence of Woronichinia naegeliana from Washington state freshwater lake bloom.</title>
        <authorList>
            <person name="Dreher T.W."/>
        </authorList>
    </citation>
    <scope>NUCLEOTIDE SEQUENCE</scope>
    <source>
        <strain evidence="4">WA131</strain>
    </source>
</reference>
<dbReference type="EMBL" id="CP073041">
    <property type="protein sequence ID" value="UXE63282.1"/>
    <property type="molecule type" value="Genomic_DNA"/>
</dbReference>
<feature type="domain" description="GerMN" evidence="3">
    <location>
        <begin position="101"/>
        <end position="187"/>
    </location>
</feature>
<dbReference type="Proteomes" id="UP001065613">
    <property type="component" value="Chromosome"/>
</dbReference>
<keyword evidence="2" id="KW-0472">Membrane</keyword>
<dbReference type="Pfam" id="PF10646">
    <property type="entry name" value="Germane"/>
    <property type="match status" value="1"/>
</dbReference>